<evidence type="ECO:0000313" key="3">
    <source>
        <dbReference type="Proteomes" id="UP001164718"/>
    </source>
</evidence>
<sequence length="354" mass="43078">MTIAIFLDTNIIMSDYKMSGREFTNLFKASKEYRENEVFKLFITKMNSHEIFKNYEAELNKAYRYIKSYQLIANKLFDDKYLSIDKKKWKESHLKNFRSRLLDNFDVYEPSSNDVYNRAVNRLYLKQRPFRDNKEEFKDAIIWETIYDYAINHPDEKIYFISKNKKEFTSQDGNDKYRLHPDFDDLHGRIKYFITLTDLLTEMNYLKIYHFEFREQEEILSVILRYLEDYRDFDWSISSAMFDFFENRIIDSYYFQGWVTSYYIYRINGLKLDENKNVLEQEENFIIPIFFFAEIAYGIEEKNPVHERGEENENIQSQLMTSEEFIFRCKVVFNAKNNKVEEIIDAELLNPSFK</sequence>
<proteinExistence type="predicted"/>
<name>A0A9E8LV90_9BACI</name>
<gene>
    <name evidence="2" type="ORF">OE104_02995</name>
</gene>
<organism evidence="2 3">
    <name type="scientific">Fervidibacillus albus</name>
    <dbReference type="NCBI Taxonomy" id="2980026"/>
    <lineage>
        <taxon>Bacteria</taxon>
        <taxon>Bacillati</taxon>
        <taxon>Bacillota</taxon>
        <taxon>Bacilli</taxon>
        <taxon>Bacillales</taxon>
        <taxon>Bacillaceae</taxon>
        <taxon>Fervidibacillus</taxon>
    </lineage>
</organism>
<dbReference type="Proteomes" id="UP001164718">
    <property type="component" value="Chromosome"/>
</dbReference>
<dbReference type="AlphaFoldDB" id="A0A9E8LV90"/>
<protein>
    <submittedName>
        <fullName evidence="2">PIN domain-containing protein</fullName>
    </submittedName>
</protein>
<dbReference type="Pfam" id="PF16289">
    <property type="entry name" value="PIN_12"/>
    <property type="match status" value="1"/>
</dbReference>
<dbReference type="InterPro" id="IPR032557">
    <property type="entry name" value="DUF4935"/>
</dbReference>
<evidence type="ECO:0000259" key="1">
    <source>
        <dbReference type="Pfam" id="PF16289"/>
    </source>
</evidence>
<evidence type="ECO:0000313" key="2">
    <source>
        <dbReference type="EMBL" id="WAA10317.1"/>
    </source>
</evidence>
<dbReference type="KEGG" id="faf:OE104_02995"/>
<accession>A0A9E8LV90</accession>
<dbReference type="EMBL" id="CP106878">
    <property type="protein sequence ID" value="WAA10317.1"/>
    <property type="molecule type" value="Genomic_DNA"/>
</dbReference>
<keyword evidence="3" id="KW-1185">Reference proteome</keyword>
<reference evidence="2" key="1">
    <citation type="submission" date="2022-09" db="EMBL/GenBank/DDBJ databases">
        <title>Complete Genomes of Fervidibacillus albus and Fervidibacillus halotolerans isolated from tidal flat sediments.</title>
        <authorList>
            <person name="Kwon K.K."/>
            <person name="Yang S.-H."/>
            <person name="Park M.J."/>
            <person name="Oh H.-M."/>
        </authorList>
    </citation>
    <scope>NUCLEOTIDE SEQUENCE</scope>
    <source>
        <strain evidence="2">MEBiC13591</strain>
    </source>
</reference>
<dbReference type="RefSeq" id="WP_275418101.1">
    <property type="nucleotide sequence ID" value="NZ_CP106878.1"/>
</dbReference>
<feature type="domain" description="DUF4935" evidence="1">
    <location>
        <begin position="5"/>
        <end position="168"/>
    </location>
</feature>